<evidence type="ECO:0000256" key="3">
    <source>
        <dbReference type="ARBA" id="ARBA00023136"/>
    </source>
</evidence>
<keyword evidence="5" id="KW-0998">Cell outer membrane</keyword>
<accession>A0A4R3Y793</accession>
<dbReference type="Proteomes" id="UP000295367">
    <property type="component" value="Unassembled WGS sequence"/>
</dbReference>
<evidence type="ECO:0000256" key="1">
    <source>
        <dbReference type="ARBA" id="ARBA00004459"/>
    </source>
</evidence>
<protein>
    <submittedName>
        <fullName evidence="8">Putative lipoprotein</fullName>
    </submittedName>
</protein>
<sequence length="54" mass="5763">MRLASFLVLMSTLLSGCGIRGPLYLPENKPAQSKSVPTGEVVPQALPAPEQIKQ</sequence>
<dbReference type="AlphaFoldDB" id="A0A4R3Y793"/>
<gene>
    <name evidence="8" type="ORF">EDC63_10782</name>
</gene>
<keyword evidence="6 8" id="KW-0449">Lipoprotein</keyword>
<dbReference type="RefSeq" id="WP_124945224.1">
    <property type="nucleotide sequence ID" value="NZ_BHVT01000009.1"/>
</dbReference>
<proteinExistence type="predicted"/>
<dbReference type="PROSITE" id="PS51257">
    <property type="entry name" value="PROKAR_LIPOPROTEIN"/>
    <property type="match status" value="1"/>
</dbReference>
<dbReference type="EMBL" id="SMCO01000007">
    <property type="protein sequence ID" value="TCV86394.1"/>
    <property type="molecule type" value="Genomic_DNA"/>
</dbReference>
<keyword evidence="4" id="KW-0564">Palmitate</keyword>
<dbReference type="GO" id="GO:0009279">
    <property type="term" value="C:cell outer membrane"/>
    <property type="evidence" value="ECO:0007669"/>
    <property type="project" value="UniProtKB-SubCell"/>
</dbReference>
<name>A0A4R3Y793_9PROT</name>
<dbReference type="NCBIfam" id="NF047847">
    <property type="entry name" value="SS_mature_LptM"/>
    <property type="match status" value="1"/>
</dbReference>
<organism evidence="8 9">
    <name type="scientific">Sulfurirhabdus autotrophica</name>
    <dbReference type="NCBI Taxonomy" id="1706046"/>
    <lineage>
        <taxon>Bacteria</taxon>
        <taxon>Pseudomonadati</taxon>
        <taxon>Pseudomonadota</taxon>
        <taxon>Betaproteobacteria</taxon>
        <taxon>Nitrosomonadales</taxon>
        <taxon>Sulfuricellaceae</taxon>
        <taxon>Sulfurirhabdus</taxon>
    </lineage>
</organism>
<evidence type="ECO:0000256" key="4">
    <source>
        <dbReference type="ARBA" id="ARBA00023139"/>
    </source>
</evidence>
<evidence type="ECO:0000256" key="2">
    <source>
        <dbReference type="ARBA" id="ARBA00022729"/>
    </source>
</evidence>
<comment type="caution">
    <text evidence="8">The sequence shown here is derived from an EMBL/GenBank/DDBJ whole genome shotgun (WGS) entry which is preliminary data.</text>
</comment>
<keyword evidence="9" id="KW-1185">Reference proteome</keyword>
<dbReference type="InterPro" id="IPR032831">
    <property type="entry name" value="LptM_cons"/>
</dbReference>
<dbReference type="Pfam" id="PF13627">
    <property type="entry name" value="LptM_cons"/>
    <property type="match status" value="1"/>
</dbReference>
<evidence type="ECO:0000313" key="9">
    <source>
        <dbReference type="Proteomes" id="UP000295367"/>
    </source>
</evidence>
<feature type="region of interest" description="Disordered" evidence="7">
    <location>
        <begin position="28"/>
        <end position="54"/>
    </location>
</feature>
<keyword evidence="2" id="KW-0732">Signal</keyword>
<evidence type="ECO:0000256" key="6">
    <source>
        <dbReference type="ARBA" id="ARBA00023288"/>
    </source>
</evidence>
<evidence type="ECO:0000256" key="7">
    <source>
        <dbReference type="SAM" id="MobiDB-lite"/>
    </source>
</evidence>
<evidence type="ECO:0000313" key="8">
    <source>
        <dbReference type="EMBL" id="TCV86394.1"/>
    </source>
</evidence>
<reference evidence="8 9" key="1">
    <citation type="submission" date="2019-03" db="EMBL/GenBank/DDBJ databases">
        <title>Genomic Encyclopedia of Type Strains, Phase IV (KMG-IV): sequencing the most valuable type-strain genomes for metagenomic binning, comparative biology and taxonomic classification.</title>
        <authorList>
            <person name="Goeker M."/>
        </authorList>
    </citation>
    <scope>NUCLEOTIDE SEQUENCE [LARGE SCALE GENOMIC DNA]</scope>
    <source>
        <strain evidence="8 9">DSM 100309</strain>
    </source>
</reference>
<keyword evidence="3" id="KW-0472">Membrane</keyword>
<evidence type="ECO:0000256" key="5">
    <source>
        <dbReference type="ARBA" id="ARBA00023237"/>
    </source>
</evidence>
<dbReference type="OrthoDB" id="8550022at2"/>
<comment type="subcellular location">
    <subcellularLocation>
        <location evidence="1">Cell outer membrane</location>
        <topology evidence="1">Lipid-anchor</topology>
    </subcellularLocation>
</comment>